<evidence type="ECO:0000313" key="2">
    <source>
        <dbReference type="EMBL" id="GIN98767.1"/>
    </source>
</evidence>
<dbReference type="SUPFAM" id="SSF158634">
    <property type="entry name" value="RPA2825-like"/>
    <property type="match status" value="2"/>
</dbReference>
<sequence length="110" mass="12022">MIPFNSIKVDSSFANRVKLAAQHGIRNYKGTAKQNLDLLNKWRAGNKPVASAKLAAKKGDQKTTSVVDYLKSIGVNSSLVNRKKLADKHGIKNYTGTAAQNTQLIKKLRG</sequence>
<comment type="caution">
    <text evidence="2">The sequence shown here is derived from an EMBL/GenBank/DDBJ whole genome shotgun (WGS) entry which is preliminary data.</text>
</comment>
<dbReference type="Pfam" id="PF12200">
    <property type="entry name" value="DUF3597"/>
    <property type="match status" value="1"/>
</dbReference>
<name>A0ABQ4L595_SIMTE</name>
<reference evidence="2 3" key="1">
    <citation type="submission" date="2021-03" db="EMBL/GenBank/DDBJ databases">
        <title>Antimicrobial resistance genes in bacteria isolated from Japanese honey, and their potential for conferring macrolide and lincosamide resistance in the American foulbrood pathogen Paenibacillus larvae.</title>
        <authorList>
            <person name="Okamoto M."/>
            <person name="Kumagai M."/>
            <person name="Kanamori H."/>
            <person name="Takamatsu D."/>
        </authorList>
    </citation>
    <scope>NUCLEOTIDE SEQUENCE [LARGE SCALE GENOMIC DNA]</scope>
    <source>
        <strain evidence="2 3">J6TS1</strain>
    </source>
</reference>
<dbReference type="RefSeq" id="WP_244862193.1">
    <property type="nucleotide sequence ID" value="NZ_BORJ01000017.1"/>
</dbReference>
<evidence type="ECO:0000313" key="3">
    <source>
        <dbReference type="Proteomes" id="UP000680670"/>
    </source>
</evidence>
<gene>
    <name evidence="2" type="ORF">J6TS1_46370</name>
</gene>
<keyword evidence="3" id="KW-1185">Reference proteome</keyword>
<organism evidence="2 3">
    <name type="scientific">Siminovitchia terrae</name>
    <name type="common">Bacillus terrae</name>
    <dbReference type="NCBI Taxonomy" id="1914933"/>
    <lineage>
        <taxon>Bacteria</taxon>
        <taxon>Bacillati</taxon>
        <taxon>Bacillota</taxon>
        <taxon>Bacilli</taxon>
        <taxon>Bacillales</taxon>
        <taxon>Bacillaceae</taxon>
        <taxon>Siminovitchia</taxon>
    </lineage>
</organism>
<evidence type="ECO:0000259" key="1">
    <source>
        <dbReference type="Pfam" id="PF12200"/>
    </source>
</evidence>
<feature type="domain" description="DUF3597" evidence="1">
    <location>
        <begin position="55"/>
        <end position="107"/>
    </location>
</feature>
<dbReference type="InterPro" id="IPR022016">
    <property type="entry name" value="DUF3597"/>
</dbReference>
<dbReference type="Proteomes" id="UP000680670">
    <property type="component" value="Unassembled WGS sequence"/>
</dbReference>
<protein>
    <recommendedName>
        <fullName evidence="1">DUF3597 domain-containing protein</fullName>
    </recommendedName>
</protein>
<dbReference type="EMBL" id="BORJ01000017">
    <property type="protein sequence ID" value="GIN98767.1"/>
    <property type="molecule type" value="Genomic_DNA"/>
</dbReference>
<accession>A0ABQ4L595</accession>
<proteinExistence type="predicted"/>